<evidence type="ECO:0000313" key="4">
    <source>
        <dbReference type="EMBL" id="MBB5266208.1"/>
    </source>
</evidence>
<accession>A0A7W8HDZ2</accession>
<dbReference type="AlphaFoldDB" id="A0A7W8HDZ2"/>
<evidence type="ECO:0000256" key="2">
    <source>
        <dbReference type="HAMAP-Rule" id="MF_01074"/>
    </source>
</evidence>
<dbReference type="Pfam" id="PF01969">
    <property type="entry name" value="Ni_insertion"/>
    <property type="match status" value="1"/>
</dbReference>
<dbReference type="PANTHER" id="PTHR36566">
    <property type="entry name" value="NICKEL INSERTION PROTEIN-RELATED"/>
    <property type="match status" value="1"/>
</dbReference>
<gene>
    <name evidence="2" type="primary">larC</name>
    <name evidence="4" type="ORF">HNP82_003365</name>
</gene>
<dbReference type="EC" id="4.99.1.12" evidence="2"/>
<dbReference type="RefSeq" id="WP_183776530.1">
    <property type="nucleotide sequence ID" value="NZ_JACHFW010000022.1"/>
</dbReference>
<dbReference type="PANTHER" id="PTHR36566:SF1">
    <property type="entry name" value="PYRIDINIUM-3,5-BISTHIOCARBOXYLIC ACID MONONUCLEOTIDE NICKEL INSERTION PROTEIN"/>
    <property type="match status" value="1"/>
</dbReference>
<dbReference type="Proteomes" id="UP000543642">
    <property type="component" value="Unassembled WGS sequence"/>
</dbReference>
<reference evidence="4 5" key="1">
    <citation type="submission" date="2020-08" db="EMBL/GenBank/DDBJ databases">
        <title>Genomic Encyclopedia of Type Strains, Phase IV (KMG-IV): sequencing the most valuable type-strain genomes for metagenomic binning, comparative biology and taxonomic classification.</title>
        <authorList>
            <person name="Goeker M."/>
        </authorList>
    </citation>
    <scope>NUCLEOTIDE SEQUENCE [LARGE SCALE GENOMIC DNA]</scope>
    <source>
        <strain evidence="4 5">DSM 106146</strain>
    </source>
</reference>
<name>A0A7W8HDZ2_9FIRM</name>
<evidence type="ECO:0000256" key="3">
    <source>
        <dbReference type="SAM" id="MobiDB-lite"/>
    </source>
</evidence>
<dbReference type="GO" id="GO:0016829">
    <property type="term" value="F:lyase activity"/>
    <property type="evidence" value="ECO:0007669"/>
    <property type="project" value="UniProtKB-UniRule"/>
</dbReference>
<dbReference type="Gene3D" id="3.30.70.1380">
    <property type="entry name" value="Transcriptional regulatory protein pf0864 domain like"/>
    <property type="match status" value="1"/>
</dbReference>
<comment type="function">
    <text evidence="2">Involved in the biosynthesis of a nickel-pincer cofactor ((SCS)Ni(II) pincer complex). Binds Ni(2+), and functions in nickel delivery to pyridinium-3,5-bisthiocarboxylic acid mononucleotide (P2TMN), to form the mature cofactor. Is thus probably required for the activation of nickel-pincer cofactor-dependent enzymes.</text>
</comment>
<sequence length="464" mass="51650">MGKTLYLDCSSGISGDMAVAAMLDLGADEKVLMDALHSLPVSGYEVKISRVSKSGIDACDFNVVLDEEHENHDHDMEYLHGHDHSHDAHDHNDFGHDDHHHDHDHGHDHGEDHHHGHEADHYHDHGHGEDHHHGHGHSHHHHEHRGLNEILGIISQGKMSDGAKKLASDIFTIIAQAEAKAHGLPQDQVHFHEVGAVDSIVDIVAFAVCFDNLDISRVIIPKLNEGVGTVRCQHGILPIPVPAVANIASAHHLPLHIMDVQGEFVTPTGAAIAAAIMTSQSLPETFAITRVGLGAGKRHYDRPSFVRAMLIEDEERKDQDRIWKLETDIDDCSGENLGFVMDLLFEAGARDVHYMPVFMKKNRPAYELCVICSQADIEKMEQIIFKHTTTIGIRRMLVERTVLPRSIMDVSTSLGTAAVKVCQIGGEKRFYPEYESVAAICRQENLPYSKVYQTIVRECEEKQS</sequence>
<keyword evidence="2" id="KW-0456">Lyase</keyword>
<keyword evidence="1 2" id="KW-0533">Nickel</keyword>
<dbReference type="EMBL" id="JACHFW010000022">
    <property type="protein sequence ID" value="MBB5266208.1"/>
    <property type="molecule type" value="Genomic_DNA"/>
</dbReference>
<dbReference type="InterPro" id="IPR002822">
    <property type="entry name" value="Ni_insertion"/>
</dbReference>
<comment type="catalytic activity">
    <reaction evidence="2">
        <text>Ni(II)-pyridinium-3,5-bisthiocarboxylate mononucleotide = pyridinium-3,5-bisthiocarboxylate mononucleotide + Ni(2+)</text>
        <dbReference type="Rhea" id="RHEA:54784"/>
        <dbReference type="ChEBI" id="CHEBI:49786"/>
        <dbReference type="ChEBI" id="CHEBI:137372"/>
        <dbReference type="ChEBI" id="CHEBI:137373"/>
        <dbReference type="EC" id="4.99.1.12"/>
    </reaction>
</comment>
<comment type="caution">
    <text evidence="4">The sequence shown here is derived from an EMBL/GenBank/DDBJ whole genome shotgun (WGS) entry which is preliminary data.</text>
</comment>
<keyword evidence="5" id="KW-1185">Reference proteome</keyword>
<feature type="compositionally biased region" description="Basic and acidic residues" evidence="3">
    <location>
        <begin position="77"/>
        <end position="132"/>
    </location>
</feature>
<dbReference type="HAMAP" id="MF_01074">
    <property type="entry name" value="LarC"/>
    <property type="match status" value="1"/>
</dbReference>
<feature type="region of interest" description="Disordered" evidence="3">
    <location>
        <begin position="77"/>
        <end position="144"/>
    </location>
</feature>
<protein>
    <recommendedName>
        <fullName evidence="2">Pyridinium-3,5-bisthiocarboxylic acid mononucleotide nickel insertion protein</fullName>
        <shortName evidence="2">P2TMN nickel insertion protein</shortName>
        <ecNumber evidence="2">4.99.1.12</ecNumber>
    </recommendedName>
    <alternativeName>
        <fullName evidence="2">Nickel-pincer cofactor biosynthesis protein LarC</fullName>
    </alternativeName>
</protein>
<dbReference type="GO" id="GO:0051604">
    <property type="term" value="P:protein maturation"/>
    <property type="evidence" value="ECO:0007669"/>
    <property type="project" value="UniProtKB-UniRule"/>
</dbReference>
<feature type="compositionally biased region" description="Basic residues" evidence="3">
    <location>
        <begin position="133"/>
        <end position="144"/>
    </location>
</feature>
<proteinExistence type="inferred from homology"/>
<dbReference type="GO" id="GO:0016151">
    <property type="term" value="F:nickel cation binding"/>
    <property type="evidence" value="ECO:0007669"/>
    <property type="project" value="UniProtKB-UniRule"/>
</dbReference>
<evidence type="ECO:0000256" key="1">
    <source>
        <dbReference type="ARBA" id="ARBA00022596"/>
    </source>
</evidence>
<dbReference type="NCBIfam" id="TIGR00299">
    <property type="entry name" value="nickel pincer cofactor biosynthesis protein LarC"/>
    <property type="match status" value="1"/>
</dbReference>
<comment type="similarity">
    <text evidence="2">Belongs to the LarC family.</text>
</comment>
<evidence type="ECO:0000313" key="5">
    <source>
        <dbReference type="Proteomes" id="UP000543642"/>
    </source>
</evidence>
<organism evidence="4 5">
    <name type="scientific">Catenibacillus scindens</name>
    <dbReference type="NCBI Taxonomy" id="673271"/>
    <lineage>
        <taxon>Bacteria</taxon>
        <taxon>Bacillati</taxon>
        <taxon>Bacillota</taxon>
        <taxon>Clostridia</taxon>
        <taxon>Lachnospirales</taxon>
        <taxon>Lachnospiraceae</taxon>
        <taxon>Catenibacillus</taxon>
    </lineage>
</organism>